<dbReference type="Gene3D" id="3.10.110.10">
    <property type="entry name" value="Ubiquitin Conjugating Enzyme"/>
    <property type="match status" value="1"/>
</dbReference>
<evidence type="ECO:0000256" key="4">
    <source>
        <dbReference type="ARBA" id="ARBA00022786"/>
    </source>
</evidence>
<dbReference type="InterPro" id="IPR000608">
    <property type="entry name" value="UBC"/>
</dbReference>
<gene>
    <name evidence="8" type="ORF">CHLRE_12g510300v5</name>
</gene>
<protein>
    <recommendedName>
        <fullName evidence="7">UBC core domain-containing protein</fullName>
    </recommendedName>
</protein>
<dbReference type="Pfam" id="PF10408">
    <property type="entry name" value="Ufd2P_core"/>
    <property type="match status" value="1"/>
</dbReference>
<dbReference type="PANTHER" id="PTHR13931">
    <property type="entry name" value="UBIQUITINATION FACTOR E4"/>
    <property type="match status" value="1"/>
</dbReference>
<evidence type="ECO:0000256" key="3">
    <source>
        <dbReference type="ARBA" id="ARBA00022679"/>
    </source>
</evidence>
<dbReference type="KEGG" id="cre:CHLRE_12g510300v5"/>
<dbReference type="PANTHER" id="PTHR13931:SF2">
    <property type="entry name" value="UBIQUITIN CONJUGATION FACTOR E4 B"/>
    <property type="match status" value="1"/>
</dbReference>
<dbReference type="InterPro" id="IPR045132">
    <property type="entry name" value="UBE4"/>
</dbReference>
<feature type="domain" description="UBC core" evidence="7">
    <location>
        <begin position="1198"/>
        <end position="1370"/>
    </location>
</feature>
<name>A0A2K3D2N2_CHLRE</name>
<evidence type="ECO:0000256" key="2">
    <source>
        <dbReference type="ARBA" id="ARBA00004906"/>
    </source>
</evidence>
<reference evidence="8 9" key="1">
    <citation type="journal article" date="2007" name="Science">
        <title>The Chlamydomonas genome reveals the evolution of key animal and plant functions.</title>
        <authorList>
            <person name="Merchant S.S."/>
            <person name="Prochnik S.E."/>
            <person name="Vallon O."/>
            <person name="Harris E.H."/>
            <person name="Karpowicz S.J."/>
            <person name="Witman G.B."/>
            <person name="Terry A."/>
            <person name="Salamov A."/>
            <person name="Fritz-Laylin L.K."/>
            <person name="Marechal-Drouard L."/>
            <person name="Marshall W.F."/>
            <person name="Qu L.H."/>
            <person name="Nelson D.R."/>
            <person name="Sanderfoot A.A."/>
            <person name="Spalding M.H."/>
            <person name="Kapitonov V.V."/>
            <person name="Ren Q."/>
            <person name="Ferris P."/>
            <person name="Lindquist E."/>
            <person name="Shapiro H."/>
            <person name="Lucas S.M."/>
            <person name="Grimwood J."/>
            <person name="Schmutz J."/>
            <person name="Cardol P."/>
            <person name="Cerutti H."/>
            <person name="Chanfreau G."/>
            <person name="Chen C.L."/>
            <person name="Cognat V."/>
            <person name="Croft M.T."/>
            <person name="Dent R."/>
            <person name="Dutcher S."/>
            <person name="Fernandez E."/>
            <person name="Fukuzawa H."/>
            <person name="Gonzalez-Ballester D."/>
            <person name="Gonzalez-Halphen D."/>
            <person name="Hallmann A."/>
            <person name="Hanikenne M."/>
            <person name="Hippler M."/>
            <person name="Inwood W."/>
            <person name="Jabbari K."/>
            <person name="Kalanon M."/>
            <person name="Kuras R."/>
            <person name="Lefebvre P.A."/>
            <person name="Lemaire S.D."/>
            <person name="Lobanov A.V."/>
            <person name="Lohr M."/>
            <person name="Manuell A."/>
            <person name="Meier I."/>
            <person name="Mets L."/>
            <person name="Mittag M."/>
            <person name="Mittelmeier T."/>
            <person name="Moroney J.V."/>
            <person name="Moseley J."/>
            <person name="Napoli C."/>
            <person name="Nedelcu A.M."/>
            <person name="Niyogi K."/>
            <person name="Novoselov S.V."/>
            <person name="Paulsen I.T."/>
            <person name="Pazour G."/>
            <person name="Purton S."/>
            <person name="Ral J.P."/>
            <person name="Riano-Pachon D.M."/>
            <person name="Riekhof W."/>
            <person name="Rymarquis L."/>
            <person name="Schroda M."/>
            <person name="Stern D."/>
            <person name="Umen J."/>
            <person name="Willows R."/>
            <person name="Wilson N."/>
            <person name="Zimmer S.L."/>
            <person name="Allmer J."/>
            <person name="Balk J."/>
            <person name="Bisova K."/>
            <person name="Chen C.J."/>
            <person name="Elias M."/>
            <person name="Gendler K."/>
            <person name="Hauser C."/>
            <person name="Lamb M.R."/>
            <person name="Ledford H."/>
            <person name="Long J.C."/>
            <person name="Minagawa J."/>
            <person name="Page M.D."/>
            <person name="Pan J."/>
            <person name="Pootakham W."/>
            <person name="Roje S."/>
            <person name="Rose A."/>
            <person name="Stahlberg E."/>
            <person name="Terauchi A.M."/>
            <person name="Yang P."/>
            <person name="Ball S."/>
            <person name="Bowler C."/>
            <person name="Dieckmann C.L."/>
            <person name="Gladyshev V.N."/>
            <person name="Green P."/>
            <person name="Jorgensen R."/>
            <person name="Mayfield S."/>
            <person name="Mueller-Roeber B."/>
            <person name="Rajamani S."/>
            <person name="Sayre R.T."/>
            <person name="Brokstein P."/>
            <person name="Dubchak I."/>
            <person name="Goodstein D."/>
            <person name="Hornick L."/>
            <person name="Huang Y.W."/>
            <person name="Jhaveri J."/>
            <person name="Luo Y."/>
            <person name="Martinez D."/>
            <person name="Ngau W.C."/>
            <person name="Otillar B."/>
            <person name="Poliakov A."/>
            <person name="Porter A."/>
            <person name="Szajkowski L."/>
            <person name="Werner G."/>
            <person name="Zhou K."/>
            <person name="Grigoriev I.V."/>
            <person name="Rokhsar D.S."/>
            <person name="Grossman A.R."/>
        </authorList>
    </citation>
    <scope>NUCLEOTIDE SEQUENCE [LARGE SCALE GENOMIC DNA]</scope>
    <source>
        <strain evidence="9">CC-503</strain>
    </source>
</reference>
<keyword evidence="3" id="KW-0808">Transferase</keyword>
<proteinExistence type="predicted"/>
<dbReference type="UniPathway" id="UPA00143"/>
<dbReference type="PROSITE" id="PS50127">
    <property type="entry name" value="UBC_2"/>
    <property type="match status" value="1"/>
</dbReference>
<dbReference type="OrthoDB" id="47801at2759"/>
<dbReference type="ExpressionAtlas" id="A0A2K3D2N2">
    <property type="expression patterns" value="baseline"/>
</dbReference>
<dbReference type="InterPro" id="IPR019474">
    <property type="entry name" value="Ub_conjug_fac_E4_core"/>
</dbReference>
<evidence type="ECO:0000256" key="5">
    <source>
        <dbReference type="ARBA" id="ARBA00023242"/>
    </source>
</evidence>
<keyword evidence="4" id="KW-0833">Ubl conjugation pathway</keyword>
<feature type="region of interest" description="Disordered" evidence="6">
    <location>
        <begin position="1082"/>
        <end position="1135"/>
    </location>
</feature>
<feature type="compositionally biased region" description="Low complexity" evidence="6">
    <location>
        <begin position="8"/>
        <end position="38"/>
    </location>
</feature>
<dbReference type="InParanoid" id="A0A2K3D2N2"/>
<dbReference type="GO" id="GO:0036503">
    <property type="term" value="P:ERAD pathway"/>
    <property type="evidence" value="ECO:0000318"/>
    <property type="project" value="GO_Central"/>
</dbReference>
<dbReference type="GO" id="GO:0006511">
    <property type="term" value="P:ubiquitin-dependent protein catabolic process"/>
    <property type="evidence" value="ECO:0007669"/>
    <property type="project" value="InterPro"/>
</dbReference>
<dbReference type="GO" id="GO:0034450">
    <property type="term" value="F:ubiquitin-ubiquitin ligase activity"/>
    <property type="evidence" value="ECO:0000318"/>
    <property type="project" value="GO_Central"/>
</dbReference>
<dbReference type="GO" id="GO:0000209">
    <property type="term" value="P:protein polyubiquitination"/>
    <property type="evidence" value="ECO:0000318"/>
    <property type="project" value="GO_Central"/>
</dbReference>
<feature type="region of interest" description="Disordered" evidence="6">
    <location>
        <begin position="588"/>
        <end position="621"/>
    </location>
</feature>
<dbReference type="GO" id="GO:0005737">
    <property type="term" value="C:cytoplasm"/>
    <property type="evidence" value="ECO:0000318"/>
    <property type="project" value="GO_Central"/>
</dbReference>
<dbReference type="CDD" id="cd23810">
    <property type="entry name" value="UBCc_BIRC6"/>
    <property type="match status" value="1"/>
</dbReference>
<dbReference type="PaxDb" id="3055-EDP05497"/>
<feature type="region of interest" description="Disordered" evidence="6">
    <location>
        <begin position="1"/>
        <end position="38"/>
    </location>
</feature>
<dbReference type="GO" id="GO:0000151">
    <property type="term" value="C:ubiquitin ligase complex"/>
    <property type="evidence" value="ECO:0007669"/>
    <property type="project" value="InterPro"/>
</dbReference>
<dbReference type="Proteomes" id="UP000006906">
    <property type="component" value="Chromosome 12"/>
</dbReference>
<dbReference type="SMART" id="SM00212">
    <property type="entry name" value="UBCc"/>
    <property type="match status" value="1"/>
</dbReference>
<keyword evidence="9" id="KW-1185">Reference proteome</keyword>
<evidence type="ECO:0000256" key="6">
    <source>
        <dbReference type="SAM" id="MobiDB-lite"/>
    </source>
</evidence>
<dbReference type="GO" id="GO:0005634">
    <property type="term" value="C:nucleus"/>
    <property type="evidence" value="ECO:0000318"/>
    <property type="project" value="GO_Central"/>
</dbReference>
<dbReference type="GeneID" id="5716562"/>
<accession>A0A2K3D2N2</accession>
<organism evidence="8 9">
    <name type="scientific">Chlamydomonas reinhardtii</name>
    <name type="common">Chlamydomonas smithii</name>
    <dbReference type="NCBI Taxonomy" id="3055"/>
    <lineage>
        <taxon>Eukaryota</taxon>
        <taxon>Viridiplantae</taxon>
        <taxon>Chlorophyta</taxon>
        <taxon>core chlorophytes</taxon>
        <taxon>Chlorophyceae</taxon>
        <taxon>CS clade</taxon>
        <taxon>Chlamydomonadales</taxon>
        <taxon>Chlamydomonadaceae</taxon>
        <taxon>Chlamydomonas</taxon>
    </lineage>
</organism>
<dbReference type="EMBL" id="CM008973">
    <property type="protein sequence ID" value="PNW74777.1"/>
    <property type="molecule type" value="Genomic_DNA"/>
</dbReference>
<evidence type="ECO:0000313" key="8">
    <source>
        <dbReference type="EMBL" id="PNW74777.1"/>
    </source>
</evidence>
<evidence type="ECO:0000259" key="7">
    <source>
        <dbReference type="PROSITE" id="PS50127"/>
    </source>
</evidence>
<evidence type="ECO:0000313" key="9">
    <source>
        <dbReference type="Proteomes" id="UP000006906"/>
    </source>
</evidence>
<evidence type="ECO:0000256" key="1">
    <source>
        <dbReference type="ARBA" id="ARBA00004123"/>
    </source>
</evidence>
<dbReference type="STRING" id="3055.A0A2K3D2N2"/>
<dbReference type="InterPro" id="IPR016135">
    <property type="entry name" value="UBQ-conjugating_enzyme/RWD"/>
</dbReference>
<dbReference type="Pfam" id="PF00179">
    <property type="entry name" value="UQ_con"/>
    <property type="match status" value="1"/>
</dbReference>
<sequence length="1430" mass="149469">MMPPGGMAPPAAAPAAAPRTGGSRAATARAQAATAPTAAPLPGWAARLKAWSSAAPGTPGAAATSVTLAGAEQLAAVCKHVGEALQVKVVTDSAAIGTGTLFLRTGSGGRELTADSLKGLVNSALSQRRVPPRDRLQALHRAHDALPSASGLPGGGEGGLGAALDMFVGVLAREALGLLREDGADLYFDTGAHTSAFVDALAGGPATMCEPFLDSLMDSSSGAAAAAAAGGSAGSGAGGGEVWRRLMRDALRSAFAGPGKALGDATGLERPLVVLDRVTCTPRLQQCLASLLLADVELVARSRPATAARELEKSSVLGPLFGISSFPVGQDALYHWKVTSAARQAFLETRGYPKNHGAGQTCRTVIQALMARVQDGAGNIMLRLSRVKDGGLCREAMLSWVSAVARANLGRLAFGESTDMRNQQDLADFLAGGSDGFLLNVTGGCLRLAQPFVSGWLDLYREGHDPVAACLAAAAAGAPAPAAPRWTDLLDKHLRPEYYVTQKHRLGDLSGVFNATGSRGAGGYTADDDPPTAAPPLLLAGDSPDSGPSFIADVFFLTQLMLHVGPMPTVYRKRALMHRFRERYQREMTGGAAAANGEDGGEGTSPEELAARGGAGGRDPWSNPLATELQLLEDCGEGHLGEPLFADNLTAFAVLELDWMAWLARGGAGPAAAALALVPEYALGDALDWLTAVLYAGRADLVASKPIAVIMRAVVSLLNANDAVRSAMLQNKIVNLLLAMLASQIQNVQAREARGLALAPDRMSTGERALVGAVLGAPVTQRDLVPALLRAHVNAELVVGLDVDKDSYDKYGMRNNIDKILEELIKDAALKRCLTDLAAAGPAAADGAGPSTSSAAAPPAAAAAPGVEPGLFADYASGIVNTVMHYFKDGLDRLADIYAIERSKANAAAWAALPAQERQRKEDFYRGQQRAARGFLHMGVVNLKWLNTLTADPAIASAFLVEPLRGKAAFLVVSSLELLLGDACKKLQVAKPEQYGFDLDVLVGSVLSLGLQLGAHDRFVAAVSAEPDYSEEIMNRALQFTITKHQALNETRLNAFLARAAEIKAARAARRPGALALAAAAAGDGSPAPDTPSALASQPPLKRRKSMEEGSEGDAMDVDGAAAGPGPSSAAAAGSGPALQCEGVVLPGAPGLSGKALEEAYAAELGPLSVAEYDSTVPGGYFKDMARLADQDSGASRKKMRQLAKELNDMQPGGKLALPCLADAAIFLRQDEARTDKMRAVITGPQGTPYEGGLFVFDIFCPAGYPSDPPVMMVYNTGGGKARYNPNLYADGKVCLSLLGTYNSGHTSEKWNPELSSIYQVLVSIQSQILVDDPMTNEPLSETMAGTSEGAAKTAEYNARLQLMVMRHAMVDCLRHPPPGTADLVRRHFGLLRHRLADTVRRWVRAAPTEDLRTKLDEQATVLLRILAEL</sequence>
<comment type="subcellular location">
    <subcellularLocation>
        <location evidence="1">Nucleus</location>
    </subcellularLocation>
</comment>
<feature type="compositionally biased region" description="Low complexity" evidence="6">
    <location>
        <begin position="1120"/>
        <end position="1135"/>
    </location>
</feature>
<comment type="pathway">
    <text evidence="2">Protein modification; protein ubiquitination.</text>
</comment>
<dbReference type="RefSeq" id="XP_042918138.1">
    <property type="nucleotide sequence ID" value="XM_043068229.1"/>
</dbReference>
<keyword evidence="5" id="KW-0539">Nucleus</keyword>
<dbReference type="SUPFAM" id="SSF54495">
    <property type="entry name" value="UBC-like"/>
    <property type="match status" value="1"/>
</dbReference>
<dbReference type="Gramene" id="PNW74777">
    <property type="protein sequence ID" value="PNW74777"/>
    <property type="gene ID" value="CHLRE_12g510300v5"/>
</dbReference>